<dbReference type="GO" id="GO:0008270">
    <property type="term" value="F:zinc ion binding"/>
    <property type="evidence" value="ECO:0007669"/>
    <property type="project" value="UniProtKB-KW"/>
</dbReference>
<dbReference type="InterPro" id="IPR013083">
    <property type="entry name" value="Znf_RING/FYVE/PHD"/>
</dbReference>
<dbReference type="PROSITE" id="PS50089">
    <property type="entry name" value="ZF_RING_2"/>
    <property type="match status" value="1"/>
</dbReference>
<protein>
    <recommendedName>
        <fullName evidence="9">RING-type domain-containing protein</fullName>
    </recommendedName>
</protein>
<dbReference type="FunFam" id="3.30.40.10:FF:000489">
    <property type="entry name" value="E3 ubiquitin-protein ligase PRT1"/>
    <property type="match status" value="1"/>
</dbReference>
<reference evidence="8" key="1">
    <citation type="submission" date="2021-01" db="EMBL/GenBank/DDBJ databases">
        <authorList>
            <person name="Corre E."/>
            <person name="Pelletier E."/>
            <person name="Niang G."/>
            <person name="Scheremetjew M."/>
            <person name="Finn R."/>
            <person name="Kale V."/>
            <person name="Holt S."/>
            <person name="Cochrane G."/>
            <person name="Meng A."/>
            <person name="Brown T."/>
            <person name="Cohen L."/>
        </authorList>
    </citation>
    <scope>NUCLEOTIDE SEQUENCE</scope>
    <source>
        <strain evidence="8">PLY429</strain>
    </source>
</reference>
<dbReference type="GO" id="GO:0043161">
    <property type="term" value="P:proteasome-mediated ubiquitin-dependent protein catabolic process"/>
    <property type="evidence" value="ECO:0007669"/>
    <property type="project" value="TreeGrafter"/>
</dbReference>
<accession>A0A7S1X0P5</accession>
<organism evidence="8">
    <name type="scientific">Tetraselmis chuii</name>
    <dbReference type="NCBI Taxonomy" id="63592"/>
    <lineage>
        <taxon>Eukaryota</taxon>
        <taxon>Viridiplantae</taxon>
        <taxon>Chlorophyta</taxon>
        <taxon>core chlorophytes</taxon>
        <taxon>Chlorodendrophyceae</taxon>
        <taxon>Chlorodendrales</taxon>
        <taxon>Chlorodendraceae</taxon>
        <taxon>Tetraselmis</taxon>
    </lineage>
</organism>
<dbReference type="SMART" id="SM00184">
    <property type="entry name" value="RING"/>
    <property type="match status" value="2"/>
</dbReference>
<dbReference type="SUPFAM" id="SSF57850">
    <property type="entry name" value="RING/U-box"/>
    <property type="match status" value="2"/>
</dbReference>
<name>A0A7S1X0P5_9CHLO</name>
<dbReference type="InterPro" id="IPR043145">
    <property type="entry name" value="Znf_ZZ_sf"/>
</dbReference>
<dbReference type="Gene3D" id="3.30.60.90">
    <property type="match status" value="1"/>
</dbReference>
<feature type="region of interest" description="Disordered" evidence="5">
    <location>
        <begin position="384"/>
        <end position="414"/>
    </location>
</feature>
<dbReference type="Pfam" id="PF13923">
    <property type="entry name" value="zf-C3HC4_2"/>
    <property type="match status" value="1"/>
</dbReference>
<dbReference type="InterPro" id="IPR017907">
    <property type="entry name" value="Znf_RING_CS"/>
</dbReference>
<keyword evidence="1" id="KW-0479">Metal-binding</keyword>
<dbReference type="GO" id="GO:0061630">
    <property type="term" value="F:ubiquitin protein ligase activity"/>
    <property type="evidence" value="ECO:0007669"/>
    <property type="project" value="TreeGrafter"/>
</dbReference>
<evidence type="ECO:0000256" key="1">
    <source>
        <dbReference type="ARBA" id="ARBA00022723"/>
    </source>
</evidence>
<proteinExistence type="predicted"/>
<dbReference type="Pfam" id="PF00569">
    <property type="entry name" value="ZZ"/>
    <property type="match status" value="1"/>
</dbReference>
<dbReference type="PROSITE" id="PS00518">
    <property type="entry name" value="ZF_RING_1"/>
    <property type="match status" value="1"/>
</dbReference>
<evidence type="ECO:0000256" key="5">
    <source>
        <dbReference type="SAM" id="MobiDB-lite"/>
    </source>
</evidence>
<feature type="region of interest" description="Disordered" evidence="5">
    <location>
        <begin position="434"/>
        <end position="463"/>
    </location>
</feature>
<dbReference type="AlphaFoldDB" id="A0A7S1X0P5"/>
<evidence type="ECO:0000256" key="3">
    <source>
        <dbReference type="ARBA" id="ARBA00022833"/>
    </source>
</evidence>
<feature type="domain" description="ZZ-type" evidence="7">
    <location>
        <begin position="258"/>
        <end position="325"/>
    </location>
</feature>
<evidence type="ECO:0000256" key="4">
    <source>
        <dbReference type="PROSITE-ProRule" id="PRU00228"/>
    </source>
</evidence>
<dbReference type="EMBL" id="HBGG01007644">
    <property type="protein sequence ID" value="CAD9201576.1"/>
    <property type="molecule type" value="Transcribed_RNA"/>
</dbReference>
<dbReference type="InterPro" id="IPR001841">
    <property type="entry name" value="Znf_RING"/>
</dbReference>
<dbReference type="PANTHER" id="PTHR15898:SF13">
    <property type="entry name" value="BIFUNCTIONAL APOPTOSIS REGULATOR"/>
    <property type="match status" value="1"/>
</dbReference>
<feature type="domain" description="RING-type" evidence="6">
    <location>
        <begin position="29"/>
        <end position="69"/>
    </location>
</feature>
<evidence type="ECO:0000313" key="8">
    <source>
        <dbReference type="EMBL" id="CAD9201576.1"/>
    </source>
</evidence>
<evidence type="ECO:0008006" key="9">
    <source>
        <dbReference type="Google" id="ProtNLM"/>
    </source>
</evidence>
<gene>
    <name evidence="8" type="ORF">TCHU04912_LOCUS3809</name>
</gene>
<dbReference type="PROSITE" id="PS50135">
    <property type="entry name" value="ZF_ZZ_2"/>
    <property type="match status" value="1"/>
</dbReference>
<keyword evidence="2 4" id="KW-0863">Zinc-finger</keyword>
<dbReference type="PANTHER" id="PTHR15898">
    <property type="entry name" value="BIFUNCTIONAL APOPTOSIS REGULATOR"/>
    <property type="match status" value="1"/>
</dbReference>
<sequence length="463" mass="50940">MGSTPTQVDTSSEEAKKTKHEESADFWSCPICMEMVYKPCVNSCGHVFCFWCMHRAMNTYEKSKCPCCRSEYSYFPWICEKLHEYLGLQFPKEYESRELVITEEEKDMDVMAPEVGAAGSSNGDIIAECFTCADPTCNAVLFRPTILNCGHMVCLDSCSIDSNGDPRKLCPACSAPIVGMPSLCHKVHDFLHAVVPEGQSQRAIAVKLIVDARRAAASAAGSSTSGQPGEEAVAESDVKSLDEDYLQRLNEMKKNFVHHGVGCDVCGMLPIVGQRFRCKTCSVFEKMGYDMCGSCMSSNPETCRGRFNQHHSPDHAMVEVETRPSLIHIFQAMNPGVPLSHLQDLLRMQYGPHDDDEDGNEVGEDFPDHFDVDVEVEVMEDIISADDGDDSGGEDRTVASSPGRPPVSPAVGGIRAQQPDLNTAHTHVPMFHRVPAWQPDSDAALEQTLDNDSTDAPRSDDDL</sequence>
<evidence type="ECO:0000259" key="6">
    <source>
        <dbReference type="PROSITE" id="PS50089"/>
    </source>
</evidence>
<keyword evidence="3" id="KW-0862">Zinc</keyword>
<evidence type="ECO:0000256" key="2">
    <source>
        <dbReference type="ARBA" id="ARBA00022771"/>
    </source>
</evidence>
<evidence type="ECO:0000259" key="7">
    <source>
        <dbReference type="PROSITE" id="PS50135"/>
    </source>
</evidence>
<dbReference type="Gene3D" id="3.30.40.10">
    <property type="entry name" value="Zinc/RING finger domain, C3HC4 (zinc finger)"/>
    <property type="match status" value="1"/>
</dbReference>
<dbReference type="InterPro" id="IPR000433">
    <property type="entry name" value="Znf_ZZ"/>
</dbReference>